<evidence type="ECO:0000256" key="3">
    <source>
        <dbReference type="ARBA" id="ARBA00023163"/>
    </source>
</evidence>
<evidence type="ECO:0000256" key="2">
    <source>
        <dbReference type="ARBA" id="ARBA00023125"/>
    </source>
</evidence>
<dbReference type="InterPro" id="IPR036864">
    <property type="entry name" value="Zn2-C6_fun-type_DNA-bd_sf"/>
</dbReference>
<sequence length="497" mass="57202">MGGKPFKSKGCISCRKRKVKCDQQKPHCAECQKRKLVCQGYDRDDGLFIHHDQKSSNSHRGSQNLPGTTPGRSRSIQYTQPQVQVQSGALCRGSERLQIFSSYYDLYFPKNSKVSQVDFWQFLISGFAALPKKSMMLEKAICAVSSFYIGKMIGDTRLFNYGLQMYTEAMRILRRNIQLGFFGNEMIYTAVIFQEIEKIHRPRHLQAYFAHVEGTKMILDYCRPMIVKNSLTDAIYTNHSRMSMYLATTGATSLYDEYKSVAISGHRTLLEKFIEIYDTSNRIVAAVDIATQSSPDTKTYESLLSQSMELEKKWNEWFSKSGINDHCSYADPEQIFTSSLPSTDALFGRAYRFESLDSANFYIWHSAMMIRTLKLIHKVRTQLMPASVLESASQADLHKKDDPLDTLRNEYHRKLEIYADRACLCIPFCAQDDMRAFGVHAVLVPMCVVVETYIDLCQREKFFWCQRFYQIGVDRCNNTATHMSEVGWNLFRKKGLA</sequence>
<dbReference type="PROSITE" id="PS50048">
    <property type="entry name" value="ZN2_CY6_FUNGAL_2"/>
    <property type="match status" value="1"/>
</dbReference>
<gene>
    <name evidence="7" type="ORF">PENSTE_c017G00673</name>
</gene>
<dbReference type="InterPro" id="IPR001138">
    <property type="entry name" value="Zn2Cys6_DnaBD"/>
</dbReference>
<dbReference type="PANTHER" id="PTHR38111">
    <property type="entry name" value="ZN(2)-C6 FUNGAL-TYPE DOMAIN-CONTAINING PROTEIN-RELATED"/>
    <property type="match status" value="1"/>
</dbReference>
<protein>
    <recommendedName>
        <fullName evidence="6">Zn(2)-C6 fungal-type domain-containing protein</fullName>
    </recommendedName>
</protein>
<keyword evidence="2" id="KW-0238">DNA-binding</keyword>
<dbReference type="InterPro" id="IPR053178">
    <property type="entry name" value="Osmoadaptation_assoc"/>
</dbReference>
<dbReference type="GO" id="GO:0008270">
    <property type="term" value="F:zinc ion binding"/>
    <property type="evidence" value="ECO:0007669"/>
    <property type="project" value="InterPro"/>
</dbReference>
<accession>A0A1V6SY46</accession>
<proteinExistence type="predicted"/>
<dbReference type="Gene3D" id="4.10.240.10">
    <property type="entry name" value="Zn(2)-C6 fungal-type DNA-binding domain"/>
    <property type="match status" value="1"/>
</dbReference>
<organism evidence="7 8">
    <name type="scientific">Penicillium steckii</name>
    <dbReference type="NCBI Taxonomy" id="303698"/>
    <lineage>
        <taxon>Eukaryota</taxon>
        <taxon>Fungi</taxon>
        <taxon>Dikarya</taxon>
        <taxon>Ascomycota</taxon>
        <taxon>Pezizomycotina</taxon>
        <taxon>Eurotiomycetes</taxon>
        <taxon>Eurotiomycetidae</taxon>
        <taxon>Eurotiales</taxon>
        <taxon>Aspergillaceae</taxon>
        <taxon>Penicillium</taxon>
    </lineage>
</organism>
<evidence type="ECO:0000256" key="1">
    <source>
        <dbReference type="ARBA" id="ARBA00023015"/>
    </source>
</evidence>
<dbReference type="AlphaFoldDB" id="A0A1V6SY46"/>
<dbReference type="PANTHER" id="PTHR38111:SF11">
    <property type="entry name" value="TRANSCRIPTION FACTOR DOMAIN-CONTAINING PROTEIN-RELATED"/>
    <property type="match status" value="1"/>
</dbReference>
<evidence type="ECO:0000259" key="6">
    <source>
        <dbReference type="PROSITE" id="PS50048"/>
    </source>
</evidence>
<evidence type="ECO:0000313" key="7">
    <source>
        <dbReference type="EMBL" id="OQE18639.1"/>
    </source>
</evidence>
<dbReference type="GO" id="GO:0003677">
    <property type="term" value="F:DNA binding"/>
    <property type="evidence" value="ECO:0007669"/>
    <property type="project" value="UniProtKB-KW"/>
</dbReference>
<dbReference type="STRING" id="303698.A0A1V6SY46"/>
<dbReference type="Proteomes" id="UP000191285">
    <property type="component" value="Unassembled WGS sequence"/>
</dbReference>
<keyword evidence="1" id="KW-0805">Transcription regulation</keyword>
<evidence type="ECO:0000256" key="4">
    <source>
        <dbReference type="ARBA" id="ARBA00023242"/>
    </source>
</evidence>
<dbReference type="PROSITE" id="PS00463">
    <property type="entry name" value="ZN2_CY6_FUNGAL_1"/>
    <property type="match status" value="1"/>
</dbReference>
<dbReference type="EMBL" id="MLKD01000017">
    <property type="protein sequence ID" value="OQE18639.1"/>
    <property type="molecule type" value="Genomic_DNA"/>
</dbReference>
<feature type="region of interest" description="Disordered" evidence="5">
    <location>
        <begin position="49"/>
        <end position="74"/>
    </location>
</feature>
<keyword evidence="4" id="KW-0539">Nucleus</keyword>
<dbReference type="Pfam" id="PF00172">
    <property type="entry name" value="Zn_clus"/>
    <property type="match status" value="1"/>
</dbReference>
<evidence type="ECO:0000256" key="5">
    <source>
        <dbReference type="SAM" id="MobiDB-lite"/>
    </source>
</evidence>
<keyword evidence="3" id="KW-0804">Transcription</keyword>
<evidence type="ECO:0000313" key="8">
    <source>
        <dbReference type="Proteomes" id="UP000191285"/>
    </source>
</evidence>
<dbReference type="SMART" id="SM00066">
    <property type="entry name" value="GAL4"/>
    <property type="match status" value="1"/>
</dbReference>
<dbReference type="GO" id="GO:0000981">
    <property type="term" value="F:DNA-binding transcription factor activity, RNA polymerase II-specific"/>
    <property type="evidence" value="ECO:0007669"/>
    <property type="project" value="InterPro"/>
</dbReference>
<dbReference type="SUPFAM" id="SSF57701">
    <property type="entry name" value="Zn2/Cys6 DNA-binding domain"/>
    <property type="match status" value="1"/>
</dbReference>
<dbReference type="CDD" id="cd00067">
    <property type="entry name" value="GAL4"/>
    <property type="match status" value="1"/>
</dbReference>
<reference evidence="8" key="1">
    <citation type="journal article" date="2017" name="Nat. Microbiol.">
        <title>Global analysis of biosynthetic gene clusters reveals vast potential of secondary metabolite production in Penicillium species.</title>
        <authorList>
            <person name="Nielsen J.C."/>
            <person name="Grijseels S."/>
            <person name="Prigent S."/>
            <person name="Ji B."/>
            <person name="Dainat J."/>
            <person name="Nielsen K.F."/>
            <person name="Frisvad J.C."/>
            <person name="Workman M."/>
            <person name="Nielsen J."/>
        </authorList>
    </citation>
    <scope>NUCLEOTIDE SEQUENCE [LARGE SCALE GENOMIC DNA]</scope>
    <source>
        <strain evidence="8">IBT 24891</strain>
    </source>
</reference>
<dbReference type="OrthoDB" id="4491390at2759"/>
<keyword evidence="8" id="KW-1185">Reference proteome</keyword>
<feature type="domain" description="Zn(2)-C6 fungal-type" evidence="6">
    <location>
        <begin position="10"/>
        <end position="38"/>
    </location>
</feature>
<comment type="caution">
    <text evidence="7">The sequence shown here is derived from an EMBL/GenBank/DDBJ whole genome shotgun (WGS) entry which is preliminary data.</text>
</comment>
<feature type="compositionally biased region" description="Polar residues" evidence="5">
    <location>
        <begin position="55"/>
        <end position="74"/>
    </location>
</feature>
<name>A0A1V6SY46_9EURO</name>